<dbReference type="InterPro" id="IPR009057">
    <property type="entry name" value="Homeodomain-like_sf"/>
</dbReference>
<evidence type="ECO:0000313" key="6">
    <source>
        <dbReference type="Proteomes" id="UP000297975"/>
    </source>
</evidence>
<evidence type="ECO:0000256" key="3">
    <source>
        <dbReference type="PROSITE-ProRule" id="PRU00335"/>
    </source>
</evidence>
<comment type="caution">
    <text evidence="5">The sequence shown here is derived from an EMBL/GenBank/DDBJ whole genome shotgun (WGS) entry which is preliminary data.</text>
</comment>
<dbReference type="Gene3D" id="1.10.357.10">
    <property type="entry name" value="Tetracycline Repressor, domain 2"/>
    <property type="match status" value="1"/>
</dbReference>
<dbReference type="Pfam" id="PF00440">
    <property type="entry name" value="TetR_N"/>
    <property type="match status" value="1"/>
</dbReference>
<dbReference type="SUPFAM" id="SSF46689">
    <property type="entry name" value="Homeodomain-like"/>
    <property type="match status" value="1"/>
</dbReference>
<dbReference type="PANTHER" id="PTHR43479:SF11">
    <property type="entry name" value="ACREF_ENVCD OPERON REPRESSOR-RELATED"/>
    <property type="match status" value="1"/>
</dbReference>
<name>A0A4Y8IE77_9BACI</name>
<evidence type="ECO:0000259" key="4">
    <source>
        <dbReference type="PROSITE" id="PS50977"/>
    </source>
</evidence>
<dbReference type="InterPro" id="IPR050624">
    <property type="entry name" value="HTH-type_Tx_Regulator"/>
</dbReference>
<evidence type="ECO:0000256" key="2">
    <source>
        <dbReference type="ARBA" id="ARBA00023125"/>
    </source>
</evidence>
<dbReference type="InterPro" id="IPR001647">
    <property type="entry name" value="HTH_TetR"/>
</dbReference>
<organism evidence="5 6">
    <name type="scientific">Filobacillus milosensis</name>
    <dbReference type="NCBI Taxonomy" id="94137"/>
    <lineage>
        <taxon>Bacteria</taxon>
        <taxon>Bacillati</taxon>
        <taxon>Bacillota</taxon>
        <taxon>Bacilli</taxon>
        <taxon>Bacillales</taxon>
        <taxon>Bacillaceae</taxon>
        <taxon>Filobacillus</taxon>
    </lineage>
</organism>
<dbReference type="RefSeq" id="WP_134341047.1">
    <property type="nucleotide sequence ID" value="NZ_SOPW01000017.1"/>
</dbReference>
<feature type="domain" description="HTH tetR-type" evidence="4">
    <location>
        <begin position="6"/>
        <end position="66"/>
    </location>
</feature>
<sequence length="192" mass="23016">MARQRKFTEHELFLTTKSLLLEHGYEAFTFSQLAEELNVSRGTIYKYFENKEDLATEYMLYEMNMFLKDLEHIHNYETFSEQLDYLLDLIFKNADIQHLIEMGQHIPIHQSDRAKKNHEKLEQLHIEMYRELDEFIQLGKRKKKIRQHIPDSLVLGYIFQSIAIPNHFGIPHEEWVASIKDIIKNGMFEDIN</sequence>
<dbReference type="EMBL" id="SOPW01000017">
    <property type="protein sequence ID" value="TFB14236.1"/>
    <property type="molecule type" value="Genomic_DNA"/>
</dbReference>
<reference evidence="5 6" key="1">
    <citation type="submission" date="2019-03" db="EMBL/GenBank/DDBJ databases">
        <authorList>
            <person name="He R.-H."/>
        </authorList>
    </citation>
    <scope>NUCLEOTIDE SEQUENCE [LARGE SCALE GENOMIC DNA]</scope>
    <source>
        <strain evidence="6">SH 714</strain>
    </source>
</reference>
<dbReference type="PROSITE" id="PS50977">
    <property type="entry name" value="HTH_TETR_2"/>
    <property type="match status" value="1"/>
</dbReference>
<proteinExistence type="predicted"/>
<dbReference type="Proteomes" id="UP000297975">
    <property type="component" value="Unassembled WGS sequence"/>
</dbReference>
<dbReference type="PANTHER" id="PTHR43479">
    <property type="entry name" value="ACREF/ENVCD OPERON REPRESSOR-RELATED"/>
    <property type="match status" value="1"/>
</dbReference>
<evidence type="ECO:0000313" key="5">
    <source>
        <dbReference type="EMBL" id="TFB14236.1"/>
    </source>
</evidence>
<dbReference type="PRINTS" id="PR00455">
    <property type="entry name" value="HTHTETR"/>
</dbReference>
<dbReference type="AlphaFoldDB" id="A0A4Y8IE77"/>
<dbReference type="GO" id="GO:0003677">
    <property type="term" value="F:DNA binding"/>
    <property type="evidence" value="ECO:0007669"/>
    <property type="project" value="UniProtKB-UniRule"/>
</dbReference>
<feature type="DNA-binding region" description="H-T-H motif" evidence="3">
    <location>
        <begin position="29"/>
        <end position="48"/>
    </location>
</feature>
<protein>
    <submittedName>
        <fullName evidence="5">TetR/AcrR family transcriptional regulator</fullName>
    </submittedName>
</protein>
<evidence type="ECO:0000256" key="1">
    <source>
        <dbReference type="ARBA" id="ARBA00022491"/>
    </source>
</evidence>
<accession>A0A4Y8IE77</accession>
<keyword evidence="6" id="KW-1185">Reference proteome</keyword>
<keyword evidence="1" id="KW-0678">Repressor</keyword>
<dbReference type="OrthoDB" id="153047at2"/>
<keyword evidence="2 3" id="KW-0238">DNA-binding</keyword>
<gene>
    <name evidence="5" type="ORF">E3U55_13720</name>
</gene>